<keyword evidence="1" id="KW-0812">Transmembrane</keyword>
<dbReference type="InterPro" id="IPR024529">
    <property type="entry name" value="ECF_trnsprt_substrate-spec"/>
</dbReference>
<gene>
    <name evidence="2" type="ORF">K5I21_12455</name>
    <name evidence="3" type="ORF">PM006_22950</name>
</gene>
<feature type="transmembrane region" description="Helical" evidence="1">
    <location>
        <begin position="84"/>
        <end position="105"/>
    </location>
</feature>
<dbReference type="EMBL" id="JAQLGM010000125">
    <property type="protein sequence ID" value="MDB2003070.1"/>
    <property type="molecule type" value="Genomic_DNA"/>
</dbReference>
<dbReference type="EMBL" id="JAINVB010000001">
    <property type="protein sequence ID" value="MCK0086673.1"/>
    <property type="molecule type" value="Genomic_DNA"/>
</dbReference>
<dbReference type="GO" id="GO:0022857">
    <property type="term" value="F:transmembrane transporter activity"/>
    <property type="evidence" value="ECO:0007669"/>
    <property type="project" value="InterPro"/>
</dbReference>
<name>A0AAW6B4T7_CLOSY</name>
<feature type="transmembrane region" description="Helical" evidence="1">
    <location>
        <begin position="152"/>
        <end position="170"/>
    </location>
</feature>
<reference evidence="3" key="2">
    <citation type="submission" date="2023-01" db="EMBL/GenBank/DDBJ databases">
        <title>Human gut microbiome strain richness.</title>
        <authorList>
            <person name="Chen-Liaw A."/>
        </authorList>
    </citation>
    <scope>NUCLEOTIDE SEQUENCE</scope>
    <source>
        <strain evidence="3">B1_m1001713B170214d0_201011</strain>
    </source>
</reference>
<dbReference type="Gene3D" id="1.10.1760.20">
    <property type="match status" value="1"/>
</dbReference>
<sequence length="185" mass="19889">MSAERQTAKTGTRSSFGSIQVLIMMALFIALSIVLGKQLSFTAGPFRISFENLTVLMAGIFFGPLAGLTVGACADLIGCLLVGYAINPIITAGAASVGFISGLVYKNCFRTKPKLRLAASVGAAHVIGSMIIKSIGLRIYFGYPLQMVALRVPLYIVIGCAEGYIIYLLLRNKAFGRQLERMKDR</sequence>
<feature type="transmembrane region" description="Helical" evidence="1">
    <location>
        <begin position="117"/>
        <end position="140"/>
    </location>
</feature>
<organism evidence="2 4">
    <name type="scientific">Clostridium symbiosum</name>
    <name type="common">Bacteroides symbiosus</name>
    <dbReference type="NCBI Taxonomy" id="1512"/>
    <lineage>
        <taxon>Bacteria</taxon>
        <taxon>Bacillati</taxon>
        <taxon>Bacillota</taxon>
        <taxon>Clostridia</taxon>
        <taxon>Lachnospirales</taxon>
        <taxon>Lachnospiraceae</taxon>
        <taxon>Otoolea</taxon>
    </lineage>
</organism>
<dbReference type="Pfam" id="PF12822">
    <property type="entry name" value="ECF_trnsprt"/>
    <property type="match status" value="1"/>
</dbReference>
<feature type="transmembrane region" description="Helical" evidence="1">
    <location>
        <begin position="55"/>
        <end position="78"/>
    </location>
</feature>
<dbReference type="RefSeq" id="WP_003508320.1">
    <property type="nucleotide sequence ID" value="NZ_BAABZD010000011.1"/>
</dbReference>
<accession>A0AAW6B4T7</accession>
<feature type="transmembrane region" description="Helical" evidence="1">
    <location>
        <begin position="15"/>
        <end position="35"/>
    </location>
</feature>
<reference evidence="2" key="1">
    <citation type="journal article" date="2022" name="Cell Host Microbe">
        <title>Colonization of the live biotherapeutic product VE303 and modulation of the microbiota and metabolites in healthy volunteers.</title>
        <authorList>
            <person name="Dsouza M."/>
            <person name="Menon R."/>
            <person name="Crossette E."/>
            <person name="Bhattarai S.K."/>
            <person name="Schneider J."/>
            <person name="Kim Y.G."/>
            <person name="Reddy S."/>
            <person name="Caballero S."/>
            <person name="Felix C."/>
            <person name="Cornacchione L."/>
            <person name="Hendrickson J."/>
            <person name="Watson A.R."/>
            <person name="Minot S.S."/>
            <person name="Greenfield N."/>
            <person name="Schopf L."/>
            <person name="Szabady R."/>
            <person name="Patarroyo J."/>
            <person name="Smith W."/>
            <person name="Harrison P."/>
            <person name="Kuijper E.J."/>
            <person name="Kelly C.P."/>
            <person name="Olle B."/>
            <person name="Bobilev D."/>
            <person name="Silber J.L."/>
            <person name="Bucci V."/>
            <person name="Roberts B."/>
            <person name="Faith J."/>
            <person name="Norman J.M."/>
        </authorList>
    </citation>
    <scope>NUCLEOTIDE SEQUENCE</scope>
    <source>
        <strain evidence="2">VE303-04</strain>
    </source>
</reference>
<dbReference type="Proteomes" id="UP001203136">
    <property type="component" value="Unassembled WGS sequence"/>
</dbReference>
<keyword evidence="1" id="KW-0472">Membrane</keyword>
<dbReference type="Proteomes" id="UP001300871">
    <property type="component" value="Unassembled WGS sequence"/>
</dbReference>
<evidence type="ECO:0000256" key="1">
    <source>
        <dbReference type="SAM" id="Phobius"/>
    </source>
</evidence>
<dbReference type="AlphaFoldDB" id="A0AAW6B4T7"/>
<protein>
    <submittedName>
        <fullName evidence="2">Folate family ECF transporter S component</fullName>
    </submittedName>
</protein>
<evidence type="ECO:0000313" key="3">
    <source>
        <dbReference type="EMBL" id="MDB2003070.1"/>
    </source>
</evidence>
<dbReference type="NCBIfam" id="TIGR04518">
    <property type="entry name" value="ECF_S_folT_fam"/>
    <property type="match status" value="1"/>
</dbReference>
<comment type="caution">
    <text evidence="2">The sequence shown here is derived from an EMBL/GenBank/DDBJ whole genome shotgun (WGS) entry which is preliminary data.</text>
</comment>
<keyword evidence="1" id="KW-1133">Transmembrane helix</keyword>
<evidence type="ECO:0000313" key="4">
    <source>
        <dbReference type="Proteomes" id="UP001203136"/>
    </source>
</evidence>
<dbReference type="GeneID" id="57970139"/>
<evidence type="ECO:0000313" key="2">
    <source>
        <dbReference type="EMBL" id="MCK0086673.1"/>
    </source>
</evidence>
<dbReference type="InterPro" id="IPR030949">
    <property type="entry name" value="ECF_S_folate_fam"/>
</dbReference>
<proteinExistence type="predicted"/>